<dbReference type="InterPro" id="IPR003740">
    <property type="entry name" value="YitT"/>
</dbReference>
<dbReference type="Pfam" id="PF02588">
    <property type="entry name" value="YitT_membrane"/>
    <property type="match status" value="1"/>
</dbReference>
<proteinExistence type="predicted"/>
<evidence type="ECO:0000256" key="5">
    <source>
        <dbReference type="ARBA" id="ARBA00023136"/>
    </source>
</evidence>
<evidence type="ECO:0000256" key="2">
    <source>
        <dbReference type="ARBA" id="ARBA00022475"/>
    </source>
</evidence>
<dbReference type="GO" id="GO:0005886">
    <property type="term" value="C:plasma membrane"/>
    <property type="evidence" value="ECO:0007669"/>
    <property type="project" value="UniProtKB-SubCell"/>
</dbReference>
<name>A0A5R9G3C4_9BACL</name>
<evidence type="ECO:0000256" key="4">
    <source>
        <dbReference type="ARBA" id="ARBA00022989"/>
    </source>
</evidence>
<protein>
    <submittedName>
        <fullName evidence="7">YitT family protein</fullName>
    </submittedName>
</protein>
<organism evidence="7 8">
    <name type="scientific">Paenibacillus antri</name>
    <dbReference type="NCBI Taxonomy" id="2582848"/>
    <lineage>
        <taxon>Bacteria</taxon>
        <taxon>Bacillati</taxon>
        <taxon>Bacillota</taxon>
        <taxon>Bacilli</taxon>
        <taxon>Bacillales</taxon>
        <taxon>Paenibacillaceae</taxon>
        <taxon>Paenibacillus</taxon>
    </lineage>
</organism>
<dbReference type="AlphaFoldDB" id="A0A5R9G3C4"/>
<feature type="transmembrane region" description="Helical" evidence="6">
    <location>
        <begin position="82"/>
        <end position="103"/>
    </location>
</feature>
<comment type="subcellular location">
    <subcellularLocation>
        <location evidence="1">Cell membrane</location>
        <topology evidence="1">Multi-pass membrane protein</topology>
    </subcellularLocation>
</comment>
<dbReference type="PANTHER" id="PTHR33545">
    <property type="entry name" value="UPF0750 MEMBRANE PROTEIN YITT-RELATED"/>
    <property type="match status" value="1"/>
</dbReference>
<dbReference type="EMBL" id="VCIW01000012">
    <property type="protein sequence ID" value="TLS50862.1"/>
    <property type="molecule type" value="Genomic_DNA"/>
</dbReference>
<feature type="transmembrane region" description="Helical" evidence="6">
    <location>
        <begin position="154"/>
        <end position="174"/>
    </location>
</feature>
<keyword evidence="8" id="KW-1185">Reference proteome</keyword>
<dbReference type="InterPro" id="IPR051461">
    <property type="entry name" value="UPF0750_membrane"/>
</dbReference>
<reference evidence="7 8" key="1">
    <citation type="submission" date="2019-05" db="EMBL/GenBank/DDBJ databases">
        <authorList>
            <person name="Narsing Rao M.P."/>
            <person name="Li W.J."/>
        </authorList>
    </citation>
    <scope>NUCLEOTIDE SEQUENCE [LARGE SCALE GENOMIC DNA]</scope>
    <source>
        <strain evidence="7 8">SYSU_K30003</strain>
    </source>
</reference>
<gene>
    <name evidence="7" type="ORF">FE782_17585</name>
</gene>
<keyword evidence="4 6" id="KW-1133">Transmembrane helix</keyword>
<feature type="transmembrane region" description="Helical" evidence="6">
    <location>
        <begin position="115"/>
        <end position="133"/>
    </location>
</feature>
<evidence type="ECO:0000313" key="8">
    <source>
        <dbReference type="Proteomes" id="UP000309676"/>
    </source>
</evidence>
<dbReference type="RefSeq" id="WP_138195548.1">
    <property type="nucleotide sequence ID" value="NZ_VCIW01000012.1"/>
</dbReference>
<comment type="caution">
    <text evidence="7">The sequence shown here is derived from an EMBL/GenBank/DDBJ whole genome shotgun (WGS) entry which is preliminary data.</text>
</comment>
<evidence type="ECO:0000313" key="7">
    <source>
        <dbReference type="EMBL" id="TLS50862.1"/>
    </source>
</evidence>
<dbReference type="PROSITE" id="PS51257">
    <property type="entry name" value="PROKAR_LIPOPROTEIN"/>
    <property type="match status" value="1"/>
</dbReference>
<keyword evidence="5 6" id="KW-0472">Membrane</keyword>
<keyword evidence="3 6" id="KW-0812">Transmembrane</keyword>
<feature type="transmembrane region" description="Helical" evidence="6">
    <location>
        <begin position="15"/>
        <end position="35"/>
    </location>
</feature>
<evidence type="ECO:0000256" key="6">
    <source>
        <dbReference type="SAM" id="Phobius"/>
    </source>
</evidence>
<evidence type="ECO:0000256" key="3">
    <source>
        <dbReference type="ARBA" id="ARBA00022692"/>
    </source>
</evidence>
<keyword evidence="2" id="KW-1003">Cell membrane</keyword>
<feature type="transmembrane region" description="Helical" evidence="6">
    <location>
        <begin position="180"/>
        <end position="203"/>
    </location>
</feature>
<evidence type="ECO:0000256" key="1">
    <source>
        <dbReference type="ARBA" id="ARBA00004651"/>
    </source>
</evidence>
<sequence>MHPWRSDGRRKRDPLRLAASIFAAVVGCFLIAAGLELFLRPNRVAPGGIAGVSVLASHVTEMKISLWLFCLNLPFVLYRRKYVARGPLAIALPLVGVGAFAYVLHPVSALVEEPLMGALGGGVCLGLGIGMILRQGGRFDEAETAVKRLPSLRNADTVVFVVNLSILAAAGLIFGAKQAIYSVLAHALAYMMVEVGFSGMSPYRRILVRSRKLPSIQRATKYACGVQWIPTDEEHSAMCVVHRSDAARVRRLLRELDGEVQMVGNLEHARETIV</sequence>
<dbReference type="PANTHER" id="PTHR33545:SF5">
    <property type="entry name" value="UPF0750 MEMBRANE PROTEIN YITT"/>
    <property type="match status" value="1"/>
</dbReference>
<accession>A0A5R9G3C4</accession>
<dbReference type="Proteomes" id="UP000309676">
    <property type="component" value="Unassembled WGS sequence"/>
</dbReference>
<dbReference type="OrthoDB" id="9779786at2"/>
<feature type="transmembrane region" description="Helical" evidence="6">
    <location>
        <begin position="47"/>
        <end position="70"/>
    </location>
</feature>